<feature type="non-terminal residue" evidence="1">
    <location>
        <position position="54"/>
    </location>
</feature>
<reference evidence="1 2" key="1">
    <citation type="submission" date="2014-06" db="EMBL/GenBank/DDBJ databases">
        <authorList>
            <consortium name="DOE Joint Genome Institute"/>
            <person name="Kuo A."/>
            <person name="Kohler A."/>
            <person name="Nagy L.G."/>
            <person name="Floudas D."/>
            <person name="Copeland A."/>
            <person name="Barry K.W."/>
            <person name="Cichocki N."/>
            <person name="Veneault-Fourrey C."/>
            <person name="LaButti K."/>
            <person name="Lindquist E.A."/>
            <person name="Lipzen A."/>
            <person name="Lundell T."/>
            <person name="Morin E."/>
            <person name="Murat C."/>
            <person name="Sun H."/>
            <person name="Tunlid A."/>
            <person name="Henrissat B."/>
            <person name="Grigoriev I.V."/>
            <person name="Hibbett D.S."/>
            <person name="Martin F."/>
            <person name="Nordberg H.P."/>
            <person name="Cantor M.N."/>
            <person name="Hua S.X."/>
        </authorList>
    </citation>
    <scope>NUCLEOTIDE SEQUENCE [LARGE SCALE GENOMIC DNA]</scope>
    <source>
        <strain evidence="1 2">ATCC 200175</strain>
    </source>
</reference>
<reference evidence="2" key="2">
    <citation type="submission" date="2015-01" db="EMBL/GenBank/DDBJ databases">
        <title>Evolutionary Origins and Diversification of the Mycorrhizal Mutualists.</title>
        <authorList>
            <consortium name="DOE Joint Genome Institute"/>
            <consortium name="Mycorrhizal Genomics Consortium"/>
            <person name="Kohler A."/>
            <person name="Kuo A."/>
            <person name="Nagy L.G."/>
            <person name="Floudas D."/>
            <person name="Copeland A."/>
            <person name="Barry K.W."/>
            <person name="Cichocki N."/>
            <person name="Veneault-Fourrey C."/>
            <person name="LaButti K."/>
            <person name="Lindquist E.A."/>
            <person name="Lipzen A."/>
            <person name="Lundell T."/>
            <person name="Morin E."/>
            <person name="Murat C."/>
            <person name="Riley R."/>
            <person name="Ohm R."/>
            <person name="Sun H."/>
            <person name="Tunlid A."/>
            <person name="Henrissat B."/>
            <person name="Grigoriev I.V."/>
            <person name="Hibbett D.S."/>
            <person name="Martin F."/>
        </authorList>
    </citation>
    <scope>NUCLEOTIDE SEQUENCE [LARGE SCALE GENOMIC DNA]</scope>
    <source>
        <strain evidence="2">ATCC 200175</strain>
    </source>
</reference>
<dbReference type="AlphaFoldDB" id="A0A0C9SPY8"/>
<gene>
    <name evidence="1" type="ORF">PAXINDRAFT_35179</name>
</gene>
<dbReference type="EMBL" id="KN819476">
    <property type="protein sequence ID" value="KIJ09319.1"/>
    <property type="molecule type" value="Genomic_DNA"/>
</dbReference>
<evidence type="ECO:0000313" key="1">
    <source>
        <dbReference type="EMBL" id="KIJ09319.1"/>
    </source>
</evidence>
<dbReference type="HOGENOM" id="CLU_3056236_0_0_1"/>
<dbReference type="Proteomes" id="UP000053647">
    <property type="component" value="Unassembled WGS sequence"/>
</dbReference>
<organism evidence="1 2">
    <name type="scientific">Paxillus involutus ATCC 200175</name>
    <dbReference type="NCBI Taxonomy" id="664439"/>
    <lineage>
        <taxon>Eukaryota</taxon>
        <taxon>Fungi</taxon>
        <taxon>Dikarya</taxon>
        <taxon>Basidiomycota</taxon>
        <taxon>Agaricomycotina</taxon>
        <taxon>Agaricomycetes</taxon>
        <taxon>Agaricomycetidae</taxon>
        <taxon>Boletales</taxon>
        <taxon>Paxilineae</taxon>
        <taxon>Paxillaceae</taxon>
        <taxon>Paxillus</taxon>
    </lineage>
</organism>
<proteinExistence type="predicted"/>
<accession>A0A0C9SPY8</accession>
<feature type="non-terminal residue" evidence="1">
    <location>
        <position position="1"/>
    </location>
</feature>
<name>A0A0C9SPY8_PAXIN</name>
<sequence length="54" mass="5921">DQSPSTPRQVTKMQNIPYKELIGSFAWTVLGTCPDISFPTSTLAPFLQNPSTAH</sequence>
<evidence type="ECO:0000313" key="2">
    <source>
        <dbReference type="Proteomes" id="UP000053647"/>
    </source>
</evidence>
<keyword evidence="2" id="KW-1185">Reference proteome</keyword>
<dbReference type="OrthoDB" id="115214at2759"/>
<protein>
    <submittedName>
        <fullName evidence="1">Unplaced genomic scaffold PAXINscaffold_154, whole genome shotgun sequence</fullName>
    </submittedName>
</protein>